<sequence>MKKKLFVLALVFFGGVCSFGVNTEAASINDLRFGSHVQDYGDTGFGKDKRFRTIAEMGPSGTGSGSVRQSKRMEAMFIKGSTDISINTHVENIGWLSEKLTAKEKSAGVSKRNIKGRNTTIYYQAGRGGTAGGALRVEAVEFTLTGSLAQQYDMYYCVHAQDYGWLGWSKAKSKTEDSKSTAHKAGTAGLSKRLEAYKVVLVPKGSPAPRNVSGQKNYQYVAKDSLGRVYAYKDGKRVSAK</sequence>
<dbReference type="InterPro" id="IPR006637">
    <property type="entry name" value="ChW"/>
</dbReference>
<dbReference type="RefSeq" id="WP_088269789.1">
    <property type="nucleotide sequence ID" value="NZ_BMKI01000005.1"/>
</dbReference>
<keyword evidence="1" id="KW-0732">Signal</keyword>
<keyword evidence="3" id="KW-1185">Reference proteome</keyword>
<feature type="signal peptide" evidence="1">
    <location>
        <begin position="1"/>
        <end position="23"/>
    </location>
</feature>
<dbReference type="Proteomes" id="UP000630615">
    <property type="component" value="Unassembled WGS sequence"/>
</dbReference>
<gene>
    <name evidence="2" type="ORF">GCM10011573_24860</name>
</gene>
<protein>
    <submittedName>
        <fullName evidence="2">Uncharacterized protein</fullName>
    </submittedName>
</protein>
<reference evidence="3" key="1">
    <citation type="journal article" date="2019" name="Int. J. Syst. Evol. Microbiol.">
        <title>The Global Catalogue of Microorganisms (GCM) 10K type strain sequencing project: providing services to taxonomists for standard genome sequencing and annotation.</title>
        <authorList>
            <consortium name="The Broad Institute Genomics Platform"/>
            <consortium name="The Broad Institute Genome Sequencing Center for Infectious Disease"/>
            <person name="Wu L."/>
            <person name="Ma J."/>
        </authorList>
    </citation>
    <scope>NUCLEOTIDE SEQUENCE [LARGE SCALE GENOMIC DNA]</scope>
    <source>
        <strain evidence="3">CGMCC 1.15942</strain>
    </source>
</reference>
<comment type="caution">
    <text evidence="2">The sequence shown here is derived from an EMBL/GenBank/DDBJ whole genome shotgun (WGS) entry which is preliminary data.</text>
</comment>
<evidence type="ECO:0000313" key="2">
    <source>
        <dbReference type="EMBL" id="GGC94246.1"/>
    </source>
</evidence>
<dbReference type="EMBL" id="BMKI01000005">
    <property type="protein sequence ID" value="GGC94246.1"/>
    <property type="molecule type" value="Genomic_DNA"/>
</dbReference>
<evidence type="ECO:0000313" key="3">
    <source>
        <dbReference type="Proteomes" id="UP000630615"/>
    </source>
</evidence>
<proteinExistence type="predicted"/>
<evidence type="ECO:0000256" key="1">
    <source>
        <dbReference type="SAM" id="SignalP"/>
    </source>
</evidence>
<name>A0ABQ1PBZ1_9ENTE</name>
<dbReference type="Pfam" id="PF07538">
    <property type="entry name" value="ChW"/>
    <property type="match status" value="1"/>
</dbReference>
<organism evidence="2 3">
    <name type="scientific">Enterococcus wangshanyuanii</name>
    <dbReference type="NCBI Taxonomy" id="2005703"/>
    <lineage>
        <taxon>Bacteria</taxon>
        <taxon>Bacillati</taxon>
        <taxon>Bacillota</taxon>
        <taxon>Bacilli</taxon>
        <taxon>Lactobacillales</taxon>
        <taxon>Enterococcaceae</taxon>
        <taxon>Enterococcus</taxon>
    </lineage>
</organism>
<feature type="chain" id="PRO_5045786987" evidence="1">
    <location>
        <begin position="24"/>
        <end position="241"/>
    </location>
</feature>
<accession>A0ABQ1PBZ1</accession>